<organism evidence="2 3">
    <name type="scientific">Sinanaerobacter chloroacetimidivorans</name>
    <dbReference type="NCBI Taxonomy" id="2818044"/>
    <lineage>
        <taxon>Bacteria</taxon>
        <taxon>Bacillati</taxon>
        <taxon>Bacillota</taxon>
        <taxon>Clostridia</taxon>
        <taxon>Peptostreptococcales</taxon>
        <taxon>Anaerovoracaceae</taxon>
        <taxon>Sinanaerobacter</taxon>
    </lineage>
</organism>
<reference evidence="2" key="2">
    <citation type="submission" date="2021-04" db="EMBL/GenBank/DDBJ databases">
        <authorList>
            <person name="Liu J."/>
        </authorList>
    </citation>
    <scope>NUCLEOTIDE SEQUENCE</scope>
    <source>
        <strain evidence="2">BAD-6</strain>
    </source>
</reference>
<evidence type="ECO:0000256" key="1">
    <source>
        <dbReference type="SAM" id="SignalP"/>
    </source>
</evidence>
<keyword evidence="1" id="KW-0732">Signal</keyword>
<sequence>MVKKCLLLFLAFLVLMLGGCANSSGSSAGKIIPPPNQTSPLGGKWTVIQELDKNGNTGETTLQWEGSSVQFTAGAVAFGGHVWDNLSYKIKRVNAADYLMTKYIPFSDVSIPETQEVDVITVYAASNFLGEFMKIDDANMISFVQNKGLLLKKVSDQADGLLGTADRNVQDLNQDSNEGTSGVLLGLRIPSGSGYIYRTIWVAADHHQLHPVLAAEQIFFPRTSGFWQLRVQDISAGGKTGNLLTARNVETKTPEMKKEKDGTEAQEGTEPAVRIIHYIGNDYIATEKDHDGVRQLQVLPVDKLSSATEIKVSDLMGDKGLSAYLYAREHAAEALSDKGVRLIDRDDSGENFGLVRKNGHWFLVGRINHQSGGEIAQTDFDLKIIPPSNLIFYDTLVLSWHHIKDRVPDAMDAFTSPNKDIALVKTKNKLMIYPIGSEQLAENPLGEIDLQEGAAVIMAEWATGSYVDSWEKSFLSFGAQALPSSSVRIR</sequence>
<evidence type="ECO:0008006" key="4">
    <source>
        <dbReference type="Google" id="ProtNLM"/>
    </source>
</evidence>
<name>A0A8J7W576_9FIRM</name>
<dbReference type="EMBL" id="JAGSND010000012">
    <property type="protein sequence ID" value="MBR0599328.1"/>
    <property type="molecule type" value="Genomic_DNA"/>
</dbReference>
<dbReference type="AlphaFoldDB" id="A0A8J7W576"/>
<comment type="caution">
    <text evidence="2">The sequence shown here is derived from an EMBL/GenBank/DDBJ whole genome shotgun (WGS) entry which is preliminary data.</text>
</comment>
<feature type="signal peptide" evidence="1">
    <location>
        <begin position="1"/>
        <end position="21"/>
    </location>
</feature>
<accession>A0A8J7W576</accession>
<dbReference type="Proteomes" id="UP000675664">
    <property type="component" value="Unassembled WGS sequence"/>
</dbReference>
<protein>
    <recommendedName>
        <fullName evidence="4">Lipoprotein</fullName>
    </recommendedName>
</protein>
<gene>
    <name evidence="2" type="ORF">KCX82_15685</name>
</gene>
<evidence type="ECO:0000313" key="2">
    <source>
        <dbReference type="EMBL" id="MBR0599328.1"/>
    </source>
</evidence>
<keyword evidence="3" id="KW-1185">Reference proteome</keyword>
<feature type="chain" id="PRO_5039037804" description="Lipoprotein" evidence="1">
    <location>
        <begin position="22"/>
        <end position="490"/>
    </location>
</feature>
<dbReference type="RefSeq" id="WP_227019459.1">
    <property type="nucleotide sequence ID" value="NZ_JAGSND010000012.1"/>
</dbReference>
<reference evidence="2" key="1">
    <citation type="submission" date="2021-04" db="EMBL/GenBank/DDBJ databases">
        <title>Sinoanaerobacter chloroacetimidivorans sp. nov., an obligate anaerobic bacterium isolated from anaerobic sludge.</title>
        <authorList>
            <person name="Bao Y."/>
        </authorList>
    </citation>
    <scope>NUCLEOTIDE SEQUENCE</scope>
    <source>
        <strain evidence="2">BAD-6</strain>
    </source>
</reference>
<evidence type="ECO:0000313" key="3">
    <source>
        <dbReference type="Proteomes" id="UP000675664"/>
    </source>
</evidence>
<proteinExistence type="predicted"/>
<dbReference type="PROSITE" id="PS51257">
    <property type="entry name" value="PROKAR_LIPOPROTEIN"/>
    <property type="match status" value="1"/>
</dbReference>